<sequence>MGIEYIYILSKRFIRYMVSLGKRWYLLGYIFIGIYSMMVNDRMKLSGKNIPDILSPFFSNTYPLREYSEIELPYFWLIIHLISMLLIFYSLVVLIDNQGLTLLIRIKQRNLLSLAILISIFITAFIYTLVFGVVLSVALLRPVIFSYLFIKYLILLWLSVTLTNLLSFLIYIIGSNTIVSMFMSTLILIVISICNTKFIPFKSSLILSDNINYFLMGNNFCIAILINIFMILMVSLVVKTLIQRYSF</sequence>
<dbReference type="RefSeq" id="WP_120772502.1">
    <property type="nucleotide sequence ID" value="NZ_CP032627.1"/>
</dbReference>
<keyword evidence="1" id="KW-0812">Transmembrane</keyword>
<feature type="transmembrane region" description="Helical" evidence="1">
    <location>
        <begin position="24"/>
        <end position="40"/>
    </location>
</feature>
<keyword evidence="3" id="KW-1185">Reference proteome</keyword>
<feature type="transmembrane region" description="Helical" evidence="1">
    <location>
        <begin position="179"/>
        <end position="199"/>
    </location>
</feature>
<dbReference type="AlphaFoldDB" id="A0A387BG52"/>
<reference evidence="2 3" key="1">
    <citation type="submission" date="2018-09" db="EMBL/GenBank/DDBJ databases">
        <title>Genome sequencing of strain 1JSPR-7.</title>
        <authorList>
            <person name="Heo J."/>
            <person name="Kim S.-J."/>
            <person name="Kwon S.-W."/>
        </authorList>
    </citation>
    <scope>NUCLEOTIDE SEQUENCE [LARGE SCALE GENOMIC DNA]</scope>
    <source>
        <strain evidence="2 3">1JSPR-7</strain>
    </source>
</reference>
<proteinExistence type="predicted"/>
<feature type="transmembrane region" description="Helical" evidence="1">
    <location>
        <begin position="152"/>
        <end position="173"/>
    </location>
</feature>
<feature type="transmembrane region" description="Helical" evidence="1">
    <location>
        <begin position="220"/>
        <end position="242"/>
    </location>
</feature>
<keyword evidence="1" id="KW-0472">Membrane</keyword>
<protein>
    <submittedName>
        <fullName evidence="2">Uncharacterized protein</fullName>
    </submittedName>
</protein>
<dbReference type="KEGG" id="lact:D7I46_08465"/>
<dbReference type="EMBL" id="CP032627">
    <property type="protein sequence ID" value="AYG01122.1"/>
    <property type="molecule type" value="Genomic_DNA"/>
</dbReference>
<evidence type="ECO:0000313" key="2">
    <source>
        <dbReference type="EMBL" id="AYG01122.1"/>
    </source>
</evidence>
<evidence type="ECO:0000256" key="1">
    <source>
        <dbReference type="SAM" id="Phobius"/>
    </source>
</evidence>
<organism evidence="2 3">
    <name type="scientific">Lactococcus allomyrinae</name>
    <dbReference type="NCBI Taxonomy" id="2419773"/>
    <lineage>
        <taxon>Bacteria</taxon>
        <taxon>Bacillati</taxon>
        <taxon>Bacillota</taxon>
        <taxon>Bacilli</taxon>
        <taxon>Lactobacillales</taxon>
        <taxon>Streptococcaceae</taxon>
        <taxon>Lactococcus</taxon>
    </lineage>
</organism>
<name>A0A387BG52_9LACT</name>
<evidence type="ECO:0000313" key="3">
    <source>
        <dbReference type="Proteomes" id="UP000269374"/>
    </source>
</evidence>
<keyword evidence="1" id="KW-1133">Transmembrane helix</keyword>
<dbReference type="Proteomes" id="UP000269374">
    <property type="component" value="Chromosome"/>
</dbReference>
<accession>A0A387BG52</accession>
<feature type="transmembrane region" description="Helical" evidence="1">
    <location>
        <begin position="115"/>
        <end position="140"/>
    </location>
</feature>
<feature type="transmembrane region" description="Helical" evidence="1">
    <location>
        <begin position="74"/>
        <end position="95"/>
    </location>
</feature>
<gene>
    <name evidence="2" type="ORF">D7I46_08465</name>
</gene>